<evidence type="ECO:0000313" key="3">
    <source>
        <dbReference type="EMBL" id="UXH79991.1"/>
    </source>
</evidence>
<evidence type="ECO:0000259" key="2">
    <source>
        <dbReference type="Pfam" id="PF20274"/>
    </source>
</evidence>
<protein>
    <recommendedName>
        <fullName evidence="2">Cyclic-phosphate processing Receiver domain-containing protein</fullName>
    </recommendedName>
</protein>
<reference evidence="3" key="1">
    <citation type="submission" date="2022-10" db="EMBL/GenBank/DDBJ databases">
        <title>Characterization and whole genome sequencing of a new Roseateles species, isolated from fresh water.</title>
        <authorList>
            <person name="Guliayeva D.Y."/>
            <person name="Akhremchuk A.E."/>
            <person name="Sikolenko M.A."/>
            <person name="Valentovich L.N."/>
            <person name="Sidarenka A.V."/>
        </authorList>
    </citation>
    <scope>NUCLEOTIDE SEQUENCE</scope>
    <source>
        <strain evidence="3">BIM B-1768</strain>
    </source>
</reference>
<accession>A0ABY6B5G6</accession>
<feature type="domain" description="Cyclic-phosphate processing Receiver" evidence="2">
    <location>
        <begin position="36"/>
        <end position="88"/>
    </location>
</feature>
<evidence type="ECO:0000256" key="1">
    <source>
        <dbReference type="SAM" id="MobiDB-lite"/>
    </source>
</evidence>
<dbReference type="Pfam" id="PF20274">
    <property type="entry name" value="cREC_REC"/>
    <property type="match status" value="1"/>
</dbReference>
<name>A0ABY6B5G6_9BURK</name>
<keyword evidence="4" id="KW-1185">Reference proteome</keyword>
<dbReference type="RefSeq" id="WP_261759809.1">
    <property type="nucleotide sequence ID" value="NZ_CP104562.2"/>
</dbReference>
<gene>
    <name evidence="3" type="ORF">N4261_08965</name>
</gene>
<feature type="region of interest" description="Disordered" evidence="1">
    <location>
        <begin position="24"/>
        <end position="43"/>
    </location>
</feature>
<dbReference type="Proteomes" id="UP001064933">
    <property type="component" value="Chromosome"/>
</dbReference>
<dbReference type="InterPro" id="IPR046909">
    <property type="entry name" value="cREC_REC"/>
</dbReference>
<proteinExistence type="predicted"/>
<organism evidence="3 4">
    <name type="scientific">Roseateles amylovorans</name>
    <dbReference type="NCBI Taxonomy" id="2978473"/>
    <lineage>
        <taxon>Bacteria</taxon>
        <taxon>Pseudomonadati</taxon>
        <taxon>Pseudomonadota</taxon>
        <taxon>Betaproteobacteria</taxon>
        <taxon>Burkholderiales</taxon>
        <taxon>Sphaerotilaceae</taxon>
        <taxon>Roseateles</taxon>
    </lineage>
</organism>
<evidence type="ECO:0000313" key="4">
    <source>
        <dbReference type="Proteomes" id="UP001064933"/>
    </source>
</evidence>
<dbReference type="EMBL" id="CP104562">
    <property type="protein sequence ID" value="UXH79991.1"/>
    <property type="molecule type" value="Genomic_DNA"/>
</dbReference>
<sequence length="100" mass="10868">MLSAKEVEHIQDLILMDEGGLAGTHGMGPLEGSDPSLDHDLGDDQRGTGYDVVLWIEEEVALNGFDPPRIKVHSANSSARAKMEAGIRSIERLMANQRSL</sequence>